<dbReference type="SUPFAM" id="SSF53474">
    <property type="entry name" value="alpha/beta-Hydrolases"/>
    <property type="match status" value="1"/>
</dbReference>
<feature type="domain" description="Alpha/beta hydrolase fold-3" evidence="4">
    <location>
        <begin position="325"/>
        <end position="382"/>
    </location>
</feature>
<gene>
    <name evidence="5" type="primary">Aadac</name>
    <name evidence="5" type="ORF">Tcan_08675</name>
</gene>
<comment type="caution">
    <text evidence="5">The sequence shown here is derived from an EMBL/GenBank/DDBJ whole genome shotgun (WGS) entry which is preliminary data.</text>
</comment>
<dbReference type="PANTHER" id="PTHR48081">
    <property type="entry name" value="AB HYDROLASE SUPERFAMILY PROTEIN C4A8.06C"/>
    <property type="match status" value="1"/>
</dbReference>
<dbReference type="ESTHER" id="toxca-a0a0b2vr11">
    <property type="family name" value="Arylacetamide_deacetylase"/>
</dbReference>
<dbReference type="EMBL" id="JPKZ01000682">
    <property type="protein sequence ID" value="KHN85996.1"/>
    <property type="molecule type" value="Genomic_DNA"/>
</dbReference>
<evidence type="ECO:0000313" key="6">
    <source>
        <dbReference type="Proteomes" id="UP000031036"/>
    </source>
</evidence>
<evidence type="ECO:0000313" key="5">
    <source>
        <dbReference type="EMBL" id="KHN85996.1"/>
    </source>
</evidence>
<keyword evidence="2" id="KW-0378">Hydrolase</keyword>
<evidence type="ECO:0000256" key="1">
    <source>
        <dbReference type="ARBA" id="ARBA00010515"/>
    </source>
</evidence>
<feature type="active site" evidence="3">
    <location>
        <position position="379"/>
    </location>
</feature>
<protein>
    <submittedName>
        <fullName evidence="5">Arylacetamide deacetylase</fullName>
    </submittedName>
</protein>
<dbReference type="InterPro" id="IPR017157">
    <property type="entry name" value="Arylacetamide_deacetylase"/>
</dbReference>
<dbReference type="InterPro" id="IPR029058">
    <property type="entry name" value="AB_hydrolase_fold"/>
</dbReference>
<dbReference type="Gene3D" id="3.40.50.1820">
    <property type="entry name" value="alpha/beta hydrolase"/>
    <property type="match status" value="1"/>
</dbReference>
<feature type="active site" evidence="3">
    <location>
        <position position="349"/>
    </location>
</feature>
<dbReference type="InterPro" id="IPR050300">
    <property type="entry name" value="GDXG_lipolytic_enzyme"/>
</dbReference>
<accession>A0A0B2VR11</accession>
<feature type="domain" description="Alpha/beta hydrolase fold-3" evidence="4">
    <location>
        <begin position="109"/>
        <end position="260"/>
    </location>
</feature>
<evidence type="ECO:0000256" key="3">
    <source>
        <dbReference type="PIRSR" id="PIRSR037251-1"/>
    </source>
</evidence>
<feature type="active site" evidence="3">
    <location>
        <position position="188"/>
    </location>
</feature>
<dbReference type="InterPro" id="IPR013094">
    <property type="entry name" value="AB_hydrolase_3"/>
</dbReference>
<name>A0A0B2VR11_TOXCA</name>
<organism evidence="5 6">
    <name type="scientific">Toxocara canis</name>
    <name type="common">Canine roundworm</name>
    <dbReference type="NCBI Taxonomy" id="6265"/>
    <lineage>
        <taxon>Eukaryota</taxon>
        <taxon>Metazoa</taxon>
        <taxon>Ecdysozoa</taxon>
        <taxon>Nematoda</taxon>
        <taxon>Chromadorea</taxon>
        <taxon>Rhabditida</taxon>
        <taxon>Spirurina</taxon>
        <taxon>Ascaridomorpha</taxon>
        <taxon>Ascaridoidea</taxon>
        <taxon>Toxocaridae</taxon>
        <taxon>Toxocara</taxon>
    </lineage>
</organism>
<dbReference type="PANTHER" id="PTHR48081:SF8">
    <property type="entry name" value="ALPHA_BETA HYDROLASE FOLD-3 DOMAIN-CONTAINING PROTEIN-RELATED"/>
    <property type="match status" value="1"/>
</dbReference>
<proteinExistence type="inferred from homology"/>
<dbReference type="Proteomes" id="UP000031036">
    <property type="component" value="Unassembled WGS sequence"/>
</dbReference>
<dbReference type="PIRSF" id="PIRSF037251">
    <property type="entry name" value="Arylacetamide_deacetylase"/>
    <property type="match status" value="1"/>
</dbReference>
<dbReference type="OMA" id="IGHNLLP"/>
<dbReference type="STRING" id="6265.A0A0B2VR11"/>
<keyword evidence="6" id="KW-1185">Reference proteome</keyword>
<evidence type="ECO:0000256" key="2">
    <source>
        <dbReference type="ARBA" id="ARBA00022801"/>
    </source>
</evidence>
<dbReference type="GO" id="GO:0052689">
    <property type="term" value="F:carboxylic ester hydrolase activity"/>
    <property type="evidence" value="ECO:0007669"/>
    <property type="project" value="InterPro"/>
</dbReference>
<evidence type="ECO:0000259" key="4">
    <source>
        <dbReference type="Pfam" id="PF07859"/>
    </source>
</evidence>
<dbReference type="OrthoDB" id="408631at2759"/>
<dbReference type="GO" id="GO:0016020">
    <property type="term" value="C:membrane"/>
    <property type="evidence" value="ECO:0007669"/>
    <property type="project" value="InterPro"/>
</dbReference>
<sequence>MALAAFLLITALLIAFVSMLYIPLPDGIGDRLKLQFVEFLLRISNEYFGKLVGVIFGPVVWNRLTRLIVAIPFIFKSGPPKWVTVRNELIGTTAVRVYYPQERKSNALILFIHGGGWAIMRAGYYDNVIYMLIARLGTLMISIDYMLSPENPYPGPVNECEAVFHKIVNEEHERFGINPNRICIMGDSAGGNLSTVIAQRQLRNKLLLPKCQVLIYPVIHSFDLKSPSYQVYYNELYGTSILNPCLMSRWYLLYLGIPATTANVEKFRNNCHLRSDTEQSEWLREMISHDVLPSEFWVKDCSDKYANSDPDDELCELFEKHGFDVDFAPILGDNLNGLPPAMIITAGYDILRDEGILYAKRLQSFSVAVQWNHYPAAYHGVINMPASMQRNQIIDDIAQYLNSNL</sequence>
<comment type="similarity">
    <text evidence="1">Belongs to the 'GDXG' lipolytic enzyme family.</text>
</comment>
<dbReference type="AlphaFoldDB" id="A0A0B2VR11"/>
<dbReference type="Pfam" id="PF07859">
    <property type="entry name" value="Abhydrolase_3"/>
    <property type="match status" value="2"/>
</dbReference>
<reference evidence="5 6" key="1">
    <citation type="submission" date="2014-11" db="EMBL/GenBank/DDBJ databases">
        <title>Genetic blueprint of the zoonotic pathogen Toxocara canis.</title>
        <authorList>
            <person name="Zhu X.-Q."/>
            <person name="Korhonen P.K."/>
            <person name="Cai H."/>
            <person name="Young N.D."/>
            <person name="Nejsum P."/>
            <person name="von Samson-Himmelstjerna G."/>
            <person name="Boag P.R."/>
            <person name="Tan P."/>
            <person name="Li Q."/>
            <person name="Min J."/>
            <person name="Yang Y."/>
            <person name="Wang X."/>
            <person name="Fang X."/>
            <person name="Hall R.S."/>
            <person name="Hofmann A."/>
            <person name="Sternberg P.W."/>
            <person name="Jex A.R."/>
            <person name="Gasser R.B."/>
        </authorList>
    </citation>
    <scope>NUCLEOTIDE SEQUENCE [LARGE SCALE GENOMIC DNA]</scope>
    <source>
        <strain evidence="5">PN_DK_2014</strain>
    </source>
</reference>